<name>A0ACC7MER8_9BURK</name>
<dbReference type="EMBL" id="JASNRB020000015">
    <property type="protein sequence ID" value="MFJ1470633.1"/>
    <property type="molecule type" value="Genomic_DNA"/>
</dbReference>
<organism evidence="1 2">
    <name type="scientific">Massilia orientalis</name>
    <dbReference type="NCBI Taxonomy" id="3050128"/>
    <lineage>
        <taxon>Bacteria</taxon>
        <taxon>Pseudomonadati</taxon>
        <taxon>Pseudomonadota</taxon>
        <taxon>Betaproteobacteria</taxon>
        <taxon>Burkholderiales</taxon>
        <taxon>Oxalobacteraceae</taxon>
        <taxon>Telluria group</taxon>
        <taxon>Massilia</taxon>
    </lineage>
</organism>
<sequence>MARRFHGVARATLTIAALAGLGVALFNYFAPMTGVTGTIGALAVVVSTLLLALLGFVLVRRRTGRSRLVPVLALLMALGTLAAAWLLHEFLLVAAMVIALLALAVDSMSGPDRHPVTTVASLLLVPALCISLGLAAIGRLPPATAQGAAAADDVHDSSRQQPSAPPKPIWNSFHGQLSAQKYSPLAQIDTSNVGKLKLAWQYHTGDVSDGSGGKPPTVWSATPIYANETLYIGTPFYRIIALDPATGTERWRFDTHSTLKALTQPALKTRGVAYWEARHPVAGQACQKTVYIGTMDARLFAVDADTGKPCPGFADHGVLNVNKWNSINDAWPLSVLQPPTVAGDHLIIGWAGKDWALAEAPPGRVFSVNARTGKLEWVLNVLPDDIVRQSGTANVWTAMSVDEELGLVYLPVSSPSPNYWGGNRAEPVPLATSTTAVDIDTGKVVWSRQWVHHDLWDYDINSAPTLMDITVDGKTIPALMQATKMGYLFVVNRRTGEDVWPIEERPVPTGNVPGEVYARTQPVPTRPAPLLDQSHKPKVWWIADMVGFGQCSRLFDAMHYDGMYTPPTAGDAGTLGYPFSAGAVQWGGVAFDPRSETAIVNTSHLVQQLKLLPRDVYDSVAKGSGAEQGFYPQKGAPFGIMLENALNWLGMPCWEPPFGELVSIDMKTGAINWRRPVGASQQYGFYMPESLGSPTIGGPAVTAGGLIFIGASMDAKVRAYSLATGKELWSDLVQAPVVANPAVYEYKGRQYVAFVAGGNPIIKDQVGDQLAVYALPR</sequence>
<gene>
    <name evidence="1" type="ORF">QPK29_023190</name>
</gene>
<comment type="caution">
    <text evidence="1">The sequence shown here is derived from an EMBL/GenBank/DDBJ whole genome shotgun (WGS) entry which is preliminary data.</text>
</comment>
<evidence type="ECO:0000313" key="2">
    <source>
        <dbReference type="Proteomes" id="UP001168096"/>
    </source>
</evidence>
<accession>A0ACC7MER8</accession>
<dbReference type="Proteomes" id="UP001168096">
    <property type="component" value="Unassembled WGS sequence"/>
</dbReference>
<evidence type="ECO:0000313" key="1">
    <source>
        <dbReference type="EMBL" id="MFJ1470633.1"/>
    </source>
</evidence>
<proteinExistence type="predicted"/>
<reference evidence="1" key="1">
    <citation type="submission" date="2024-11" db="EMBL/GenBank/DDBJ databases">
        <title>Description of Massilia orientalis sp. nov., isolated from rhizosphere soil of Ageratina adenophora.</title>
        <authorList>
            <person name="Wang Y."/>
        </authorList>
    </citation>
    <scope>NUCLEOTIDE SEQUENCE</scope>
    <source>
        <strain evidence="1">YIM B02787</strain>
    </source>
</reference>
<keyword evidence="2" id="KW-1185">Reference proteome</keyword>
<protein>
    <submittedName>
        <fullName evidence="1">Pyrroloquinoline quinone-dependent dehydrogenase</fullName>
    </submittedName>
</protein>